<dbReference type="InterPro" id="IPR029058">
    <property type="entry name" value="AB_hydrolase_fold"/>
</dbReference>
<dbReference type="PANTHER" id="PTHR10992:SF1086">
    <property type="entry name" value="AB HYDROLASE-1 DOMAIN-CONTAINING PROTEIN"/>
    <property type="match status" value="1"/>
</dbReference>
<proteinExistence type="predicted"/>
<dbReference type="InterPro" id="IPR000073">
    <property type="entry name" value="AB_hydrolase_1"/>
</dbReference>
<dbReference type="InterPro" id="IPR006311">
    <property type="entry name" value="TAT_signal"/>
</dbReference>
<name>A0A2W2GVX2_9ACTN</name>
<comment type="caution">
    <text evidence="2">The sequence shown here is derived from an EMBL/GenBank/DDBJ whole genome shotgun (WGS) entry which is preliminary data.</text>
</comment>
<evidence type="ECO:0000313" key="2">
    <source>
        <dbReference type="EMBL" id="PZG31044.1"/>
    </source>
</evidence>
<dbReference type="RefSeq" id="WP_111170852.1">
    <property type="nucleotide sequence ID" value="NZ_POUA01000335.1"/>
</dbReference>
<dbReference type="Gene3D" id="3.40.50.1820">
    <property type="entry name" value="alpha/beta hydrolase"/>
    <property type="match status" value="1"/>
</dbReference>
<dbReference type="PROSITE" id="PS51318">
    <property type="entry name" value="TAT"/>
    <property type="match status" value="1"/>
</dbReference>
<dbReference type="PANTHER" id="PTHR10992">
    <property type="entry name" value="METHYLESTERASE FAMILY MEMBER"/>
    <property type="match status" value="1"/>
</dbReference>
<sequence length="308" mass="32381">MNDFSRRTALKSAAVAGATGAGGIAAGRGRRVTTYVFVTGANGGLSADAELALRGHRTVAVELPGHSATDDQFRPAYQVPQDAQALATAPSAMAEITLADYAAATVATVRRAAKHGPVILVGGSMGGVTITKAADEVPDLIDRLVYDSAFCCTKLASAEAYLATPEGKPSKIGAILAGVAADPSVIGAIRINWRLADPKFLVPLKAALMADSSEAEFMAMLNGSLPDDSLHIATADARGRKERWGRVPRTYIRHSEDQVIPPALQNRMIKEADSLTPGNTFDVRTVRTAHAPSRAAWKQIVDILDDLA</sequence>
<evidence type="ECO:0000313" key="3">
    <source>
        <dbReference type="Proteomes" id="UP000248544"/>
    </source>
</evidence>
<dbReference type="GO" id="GO:0080032">
    <property type="term" value="F:methyl jasmonate esterase activity"/>
    <property type="evidence" value="ECO:0007669"/>
    <property type="project" value="TreeGrafter"/>
</dbReference>
<dbReference type="EMBL" id="POUA01000335">
    <property type="protein sequence ID" value="PZG31044.1"/>
    <property type="molecule type" value="Genomic_DNA"/>
</dbReference>
<keyword evidence="3" id="KW-1185">Reference proteome</keyword>
<dbReference type="SUPFAM" id="SSF53474">
    <property type="entry name" value="alpha/beta-Hydrolases"/>
    <property type="match status" value="1"/>
</dbReference>
<gene>
    <name evidence="2" type="ORF">C1I98_30520</name>
</gene>
<reference evidence="2 3" key="1">
    <citation type="submission" date="2018-01" db="EMBL/GenBank/DDBJ databases">
        <title>Draft genome sequence of Sphaerisporangium sp. 7K107.</title>
        <authorList>
            <person name="Sahin N."/>
            <person name="Saygin H."/>
            <person name="Ay H."/>
        </authorList>
    </citation>
    <scope>NUCLEOTIDE SEQUENCE [LARGE SCALE GENOMIC DNA]</scope>
    <source>
        <strain evidence="2 3">7K107</strain>
    </source>
</reference>
<dbReference type="GO" id="GO:0080030">
    <property type="term" value="F:methyl indole-3-acetate esterase activity"/>
    <property type="evidence" value="ECO:0007669"/>
    <property type="project" value="TreeGrafter"/>
</dbReference>
<dbReference type="AlphaFoldDB" id="A0A2W2GVX2"/>
<protein>
    <recommendedName>
        <fullName evidence="1">AB hydrolase-1 domain-containing protein</fullName>
    </recommendedName>
</protein>
<dbReference type="Proteomes" id="UP000248544">
    <property type="component" value="Unassembled WGS sequence"/>
</dbReference>
<dbReference type="InterPro" id="IPR045889">
    <property type="entry name" value="MES/HNL"/>
</dbReference>
<dbReference type="Pfam" id="PF12697">
    <property type="entry name" value="Abhydrolase_6"/>
    <property type="match status" value="1"/>
</dbReference>
<feature type="domain" description="AB hydrolase-1" evidence="1">
    <location>
        <begin position="50"/>
        <end position="301"/>
    </location>
</feature>
<organism evidence="2 3">
    <name type="scientific">Spongiactinospora gelatinilytica</name>
    <dbReference type="NCBI Taxonomy" id="2666298"/>
    <lineage>
        <taxon>Bacteria</taxon>
        <taxon>Bacillati</taxon>
        <taxon>Actinomycetota</taxon>
        <taxon>Actinomycetes</taxon>
        <taxon>Streptosporangiales</taxon>
        <taxon>Streptosporangiaceae</taxon>
        <taxon>Spongiactinospora</taxon>
    </lineage>
</organism>
<evidence type="ECO:0000259" key="1">
    <source>
        <dbReference type="Pfam" id="PF12697"/>
    </source>
</evidence>
<accession>A0A2W2GVX2</accession>